<evidence type="ECO:0000313" key="3">
    <source>
        <dbReference type="Proteomes" id="UP000076727"/>
    </source>
</evidence>
<dbReference type="Proteomes" id="UP000076727">
    <property type="component" value="Unassembled WGS sequence"/>
</dbReference>
<feature type="compositionally biased region" description="Polar residues" evidence="1">
    <location>
        <begin position="30"/>
        <end position="40"/>
    </location>
</feature>
<evidence type="ECO:0000256" key="1">
    <source>
        <dbReference type="SAM" id="MobiDB-lite"/>
    </source>
</evidence>
<gene>
    <name evidence="2" type="ORF">DAEQUDRAFT_285788</name>
</gene>
<dbReference type="EMBL" id="KV429034">
    <property type="protein sequence ID" value="KZT74032.1"/>
    <property type="molecule type" value="Genomic_DNA"/>
</dbReference>
<reference evidence="2 3" key="1">
    <citation type="journal article" date="2016" name="Mol. Biol. Evol.">
        <title>Comparative Genomics of Early-Diverging Mushroom-Forming Fungi Provides Insights into the Origins of Lignocellulose Decay Capabilities.</title>
        <authorList>
            <person name="Nagy L.G."/>
            <person name="Riley R."/>
            <person name="Tritt A."/>
            <person name="Adam C."/>
            <person name="Daum C."/>
            <person name="Floudas D."/>
            <person name="Sun H."/>
            <person name="Yadav J.S."/>
            <person name="Pangilinan J."/>
            <person name="Larsson K.H."/>
            <person name="Matsuura K."/>
            <person name="Barry K."/>
            <person name="Labutti K."/>
            <person name="Kuo R."/>
            <person name="Ohm R.A."/>
            <person name="Bhattacharya S.S."/>
            <person name="Shirouzu T."/>
            <person name="Yoshinaga Y."/>
            <person name="Martin F.M."/>
            <person name="Grigoriev I.V."/>
            <person name="Hibbett D.S."/>
        </authorList>
    </citation>
    <scope>NUCLEOTIDE SEQUENCE [LARGE SCALE GENOMIC DNA]</scope>
    <source>
        <strain evidence="2 3">L-15889</strain>
    </source>
</reference>
<dbReference type="Gene3D" id="6.20.250.70">
    <property type="match status" value="1"/>
</dbReference>
<keyword evidence="3" id="KW-1185">Reference proteome</keyword>
<evidence type="ECO:0000313" key="2">
    <source>
        <dbReference type="EMBL" id="KZT74032.1"/>
    </source>
</evidence>
<feature type="compositionally biased region" description="Low complexity" evidence="1">
    <location>
        <begin position="1"/>
        <end position="11"/>
    </location>
</feature>
<protein>
    <submittedName>
        <fullName evidence="2">Uncharacterized protein</fullName>
    </submittedName>
</protein>
<dbReference type="InterPro" id="IPR013240">
    <property type="entry name" value="DNA-dir_RNA_pol1_su_RPA34"/>
</dbReference>
<proteinExistence type="predicted"/>
<feature type="compositionally biased region" description="Basic residues" evidence="1">
    <location>
        <begin position="16"/>
        <end position="29"/>
    </location>
</feature>
<dbReference type="OrthoDB" id="76224at2759"/>
<dbReference type="Pfam" id="PF08208">
    <property type="entry name" value="RNA_polI_A34"/>
    <property type="match status" value="1"/>
</dbReference>
<feature type="compositionally biased region" description="Basic and acidic residues" evidence="1">
    <location>
        <begin position="41"/>
        <end position="50"/>
    </location>
</feature>
<sequence length="262" mass="28260">MSDSGSSSESEALVHQPKRTNAKASKKQKMGNSKSVTTPHGKNEGTDPSHEYQPPPGAVQMDHLVDSGFGDFDWDALKDNEELELWVVRVPQGLKPKHLENIKLDSPSSSQTSRIGSIDRKHASFEVWSLGDSPSDHVGGEELKRLSCVLPRKSKGGKLYQAPKPIARHIVVTAKPEVPTPAADSEVVFNNPPRPQYPLEVLKHCFMPLGALAPTGAPSTVDVDSALVPIDASQTTDAPPKRKRKGDGETKKSKNKAVDGIG</sequence>
<feature type="region of interest" description="Disordered" evidence="1">
    <location>
        <begin position="230"/>
        <end position="262"/>
    </location>
</feature>
<organism evidence="2 3">
    <name type="scientific">Daedalea quercina L-15889</name>
    <dbReference type="NCBI Taxonomy" id="1314783"/>
    <lineage>
        <taxon>Eukaryota</taxon>
        <taxon>Fungi</taxon>
        <taxon>Dikarya</taxon>
        <taxon>Basidiomycota</taxon>
        <taxon>Agaricomycotina</taxon>
        <taxon>Agaricomycetes</taxon>
        <taxon>Polyporales</taxon>
        <taxon>Fomitopsis</taxon>
    </lineage>
</organism>
<dbReference type="AlphaFoldDB" id="A0A165TVW6"/>
<dbReference type="GO" id="GO:0006360">
    <property type="term" value="P:transcription by RNA polymerase I"/>
    <property type="evidence" value="ECO:0007669"/>
    <property type="project" value="InterPro"/>
</dbReference>
<feature type="region of interest" description="Disordered" evidence="1">
    <location>
        <begin position="1"/>
        <end position="64"/>
    </location>
</feature>
<name>A0A165TVW6_9APHY</name>
<accession>A0A165TVW6</accession>